<dbReference type="CDD" id="cd08994">
    <property type="entry name" value="GH43_62_32_68_117_130-like"/>
    <property type="match status" value="1"/>
</dbReference>
<protein>
    <submittedName>
        <fullName evidence="5">Glycosyl hydrolases family 43</fullName>
    </submittedName>
</protein>
<dbReference type="InterPro" id="IPR052176">
    <property type="entry name" value="Glycosyl_Hydrlase_43_Enz"/>
</dbReference>
<dbReference type="GO" id="GO:0016787">
    <property type="term" value="F:hydrolase activity"/>
    <property type="evidence" value="ECO:0007669"/>
    <property type="project" value="UniProtKB-KW"/>
</dbReference>
<feature type="region of interest" description="Disordered" evidence="3">
    <location>
        <begin position="26"/>
        <end position="50"/>
    </location>
</feature>
<dbReference type="EMBL" id="SJPK01000001">
    <property type="protein sequence ID" value="TWT75439.1"/>
    <property type="molecule type" value="Genomic_DNA"/>
</dbReference>
<keyword evidence="6" id="KW-1185">Reference proteome</keyword>
<dbReference type="PANTHER" id="PTHR43772:SF2">
    <property type="entry name" value="PUTATIVE (AFU_ORTHOLOGUE AFUA_2G04480)-RELATED"/>
    <property type="match status" value="1"/>
</dbReference>
<keyword evidence="1" id="KW-0624">Polysaccharide degradation</keyword>
<keyword evidence="1" id="KW-0858">Xylan degradation</keyword>
<dbReference type="GO" id="GO:0045493">
    <property type="term" value="P:xylan catabolic process"/>
    <property type="evidence" value="ECO:0007669"/>
    <property type="project" value="UniProtKB-KW"/>
</dbReference>
<name>A0A5C5YKU4_9BACT</name>
<sequence precursor="true">MISERLPAIAIVLAVSMGCLGAAAAMGDDPAQSKSEEKSQGPPSSLNFRSMVSPVPGSAKFIDENYYIWGGSMVRDSEGKCHLLYSRWPRKLGHNAWVTHSEIAHAVANDPLGPYEHVDVALPVRGAEFWDGMCTHNPTVHEFDGKYYLYYMGNYGDGHATVKLNSIHRNHQRIGVAVADHPAGPWKRFNKPLIDVTPTPGAHDELMTSNPSILRRSDGTYVLIYKAVGTQGRMPFGGPVVHLAATSRSPLGPFEKQNKPLFTAPGVKFPAEDPYVWAEGDRCWAIVNDHNGHFNGTGEDSLALFTSTDGLDWKVAEHPWVLQRIVTWADGSEQSFHRLERPQLWLENGLPKVLFCAAEPTQQKAHSFNVHIPLAPPTDSP</sequence>
<proteinExistence type="predicted"/>
<dbReference type="Gene3D" id="2.115.10.20">
    <property type="entry name" value="Glycosyl hydrolase domain, family 43"/>
    <property type="match status" value="1"/>
</dbReference>
<dbReference type="PANTHER" id="PTHR43772">
    <property type="entry name" value="ENDO-1,4-BETA-XYLANASE"/>
    <property type="match status" value="1"/>
</dbReference>
<feature type="signal peptide" evidence="4">
    <location>
        <begin position="1"/>
        <end position="24"/>
    </location>
</feature>
<dbReference type="SUPFAM" id="SSF75005">
    <property type="entry name" value="Arabinanase/levansucrase/invertase"/>
    <property type="match status" value="1"/>
</dbReference>
<keyword evidence="2" id="KW-0119">Carbohydrate metabolism</keyword>
<dbReference type="PROSITE" id="PS51257">
    <property type="entry name" value="PROKAR_LIPOPROTEIN"/>
    <property type="match status" value="1"/>
</dbReference>
<feature type="chain" id="PRO_5022930416" evidence="4">
    <location>
        <begin position="25"/>
        <end position="381"/>
    </location>
</feature>
<feature type="compositionally biased region" description="Polar residues" evidence="3">
    <location>
        <begin position="41"/>
        <end position="50"/>
    </location>
</feature>
<reference evidence="5 6" key="1">
    <citation type="submission" date="2019-02" db="EMBL/GenBank/DDBJ databases">
        <title>Deep-cultivation of Planctomycetes and their phenomic and genomic characterization uncovers novel biology.</title>
        <authorList>
            <person name="Wiegand S."/>
            <person name="Jogler M."/>
            <person name="Boedeker C."/>
            <person name="Pinto D."/>
            <person name="Vollmers J."/>
            <person name="Rivas-Marin E."/>
            <person name="Kohn T."/>
            <person name="Peeters S.H."/>
            <person name="Heuer A."/>
            <person name="Rast P."/>
            <person name="Oberbeckmann S."/>
            <person name="Bunk B."/>
            <person name="Jeske O."/>
            <person name="Meyerdierks A."/>
            <person name="Storesund J.E."/>
            <person name="Kallscheuer N."/>
            <person name="Luecker S."/>
            <person name="Lage O.M."/>
            <person name="Pohl T."/>
            <person name="Merkel B.J."/>
            <person name="Hornburger P."/>
            <person name="Mueller R.-W."/>
            <person name="Bruemmer F."/>
            <person name="Labrenz M."/>
            <person name="Spormann A.M."/>
            <person name="Op Den Camp H."/>
            <person name="Overmann J."/>
            <person name="Amann R."/>
            <person name="Jetten M.S.M."/>
            <person name="Mascher T."/>
            <person name="Medema M.H."/>
            <person name="Devos D.P."/>
            <person name="Kaster A.-K."/>
            <person name="Ovreas L."/>
            <person name="Rohde M."/>
            <person name="Galperin M.Y."/>
            <person name="Jogler C."/>
        </authorList>
    </citation>
    <scope>NUCLEOTIDE SEQUENCE [LARGE SCALE GENOMIC DNA]</scope>
    <source>
        <strain evidence="5 6">CA85</strain>
    </source>
</reference>
<dbReference type="InterPro" id="IPR023296">
    <property type="entry name" value="Glyco_hydro_beta-prop_sf"/>
</dbReference>
<evidence type="ECO:0000256" key="2">
    <source>
        <dbReference type="ARBA" id="ARBA00023277"/>
    </source>
</evidence>
<evidence type="ECO:0000256" key="1">
    <source>
        <dbReference type="ARBA" id="ARBA00022651"/>
    </source>
</evidence>
<dbReference type="RefSeq" id="WP_246112456.1">
    <property type="nucleotide sequence ID" value="NZ_SJPK01000001.1"/>
</dbReference>
<dbReference type="AlphaFoldDB" id="A0A5C5YKU4"/>
<organism evidence="5 6">
    <name type="scientific">Allorhodopirellula solitaria</name>
    <dbReference type="NCBI Taxonomy" id="2527987"/>
    <lineage>
        <taxon>Bacteria</taxon>
        <taxon>Pseudomonadati</taxon>
        <taxon>Planctomycetota</taxon>
        <taxon>Planctomycetia</taxon>
        <taxon>Pirellulales</taxon>
        <taxon>Pirellulaceae</taxon>
        <taxon>Allorhodopirellula</taxon>
    </lineage>
</organism>
<evidence type="ECO:0000313" key="5">
    <source>
        <dbReference type="EMBL" id="TWT75439.1"/>
    </source>
</evidence>
<dbReference type="Proteomes" id="UP000318053">
    <property type="component" value="Unassembled WGS sequence"/>
</dbReference>
<keyword evidence="5" id="KW-0378">Hydrolase</keyword>
<evidence type="ECO:0000256" key="3">
    <source>
        <dbReference type="SAM" id="MobiDB-lite"/>
    </source>
</evidence>
<keyword evidence="4" id="KW-0732">Signal</keyword>
<comment type="caution">
    <text evidence="5">The sequence shown here is derived from an EMBL/GenBank/DDBJ whole genome shotgun (WGS) entry which is preliminary data.</text>
</comment>
<evidence type="ECO:0000313" key="6">
    <source>
        <dbReference type="Proteomes" id="UP000318053"/>
    </source>
</evidence>
<evidence type="ECO:0000256" key="4">
    <source>
        <dbReference type="SAM" id="SignalP"/>
    </source>
</evidence>
<accession>A0A5C5YKU4</accession>
<gene>
    <name evidence="5" type="ORF">CA85_07300</name>
</gene>